<comment type="caution">
    <text evidence="2">The sequence shown here is derived from an EMBL/GenBank/DDBJ whole genome shotgun (WGS) entry which is preliminary data.</text>
</comment>
<dbReference type="Proteomes" id="UP001335648">
    <property type="component" value="Unassembled WGS sequence"/>
</dbReference>
<dbReference type="EMBL" id="JAULUE010002055">
    <property type="protein sequence ID" value="KAK5891944.1"/>
    <property type="molecule type" value="Genomic_DNA"/>
</dbReference>
<keyword evidence="3" id="KW-1185">Reference proteome</keyword>
<reference evidence="2 3" key="1">
    <citation type="journal article" date="2023" name="Mol. Biol. Evol.">
        <title>Genomics of Secondarily Temperate Adaptation in the Only Non-Antarctic Icefish.</title>
        <authorList>
            <person name="Rivera-Colon A.G."/>
            <person name="Rayamajhi N."/>
            <person name="Minhas B.F."/>
            <person name="Madrigal G."/>
            <person name="Bilyk K.T."/>
            <person name="Yoon V."/>
            <person name="Hune M."/>
            <person name="Gregory S."/>
            <person name="Cheng C.H.C."/>
            <person name="Catchen J.M."/>
        </authorList>
    </citation>
    <scope>NUCLEOTIDE SEQUENCE [LARGE SCALE GENOMIC DNA]</scope>
    <source>
        <strain evidence="2">JC2023a</strain>
    </source>
</reference>
<sequence length="67" mass="7526">MLLQMRGGLGGSVWWKPNLLILGAHCPQRESKKQEAQLSLTMDLPHQPALKRPHSVPRHSRGCFQGD</sequence>
<name>A0AAN8BVC8_9TELE</name>
<evidence type="ECO:0000256" key="1">
    <source>
        <dbReference type="SAM" id="MobiDB-lite"/>
    </source>
</evidence>
<protein>
    <submittedName>
        <fullName evidence="2">Uncharacterized protein</fullName>
    </submittedName>
</protein>
<accession>A0AAN8BVC8</accession>
<feature type="compositionally biased region" description="Basic residues" evidence="1">
    <location>
        <begin position="49"/>
        <end position="61"/>
    </location>
</feature>
<proteinExistence type="predicted"/>
<feature type="region of interest" description="Disordered" evidence="1">
    <location>
        <begin position="47"/>
        <end position="67"/>
    </location>
</feature>
<evidence type="ECO:0000313" key="3">
    <source>
        <dbReference type="Proteomes" id="UP001335648"/>
    </source>
</evidence>
<gene>
    <name evidence="2" type="ORF">CesoFtcFv8_012373</name>
</gene>
<organism evidence="2 3">
    <name type="scientific">Champsocephalus esox</name>
    <name type="common">pike icefish</name>
    <dbReference type="NCBI Taxonomy" id="159716"/>
    <lineage>
        <taxon>Eukaryota</taxon>
        <taxon>Metazoa</taxon>
        <taxon>Chordata</taxon>
        <taxon>Craniata</taxon>
        <taxon>Vertebrata</taxon>
        <taxon>Euteleostomi</taxon>
        <taxon>Actinopterygii</taxon>
        <taxon>Neopterygii</taxon>
        <taxon>Teleostei</taxon>
        <taxon>Neoteleostei</taxon>
        <taxon>Acanthomorphata</taxon>
        <taxon>Eupercaria</taxon>
        <taxon>Perciformes</taxon>
        <taxon>Notothenioidei</taxon>
        <taxon>Channichthyidae</taxon>
        <taxon>Champsocephalus</taxon>
    </lineage>
</organism>
<evidence type="ECO:0000313" key="2">
    <source>
        <dbReference type="EMBL" id="KAK5891944.1"/>
    </source>
</evidence>
<dbReference type="AlphaFoldDB" id="A0AAN8BVC8"/>